<comment type="caution">
    <text evidence="6">The sequence shown here is derived from an EMBL/GenBank/DDBJ whole genome shotgun (WGS) entry which is preliminary data.</text>
</comment>
<feature type="region of interest" description="Disordered" evidence="4">
    <location>
        <begin position="582"/>
        <end position="634"/>
    </location>
</feature>
<keyword evidence="7" id="KW-1185">Reference proteome</keyword>
<dbReference type="InterPro" id="IPR000792">
    <property type="entry name" value="Tscrpt_reg_LuxR_C"/>
</dbReference>
<dbReference type="PANTHER" id="PTHR44688:SF16">
    <property type="entry name" value="DNA-BINDING TRANSCRIPTIONAL ACTIVATOR DEVR_DOSR"/>
    <property type="match status" value="1"/>
</dbReference>
<feature type="region of interest" description="Disordered" evidence="4">
    <location>
        <begin position="1"/>
        <end position="20"/>
    </location>
</feature>
<dbReference type="PROSITE" id="PS50043">
    <property type="entry name" value="HTH_LUXR_2"/>
    <property type="match status" value="1"/>
</dbReference>
<sequence>MRVDHTDPLTPSPAAGTDTVRSIDDPALREAVLALSVGFRPFGPVPPLVHSAGESFESLITRATADGLVTQAGRPHPDVRTSVLHEADAFQVRRLQRTLIEVHEDHGVPLGGLAQDLARDGLQDARLPPLLLQEAVAALADDPAEALELFDLAVAAGADPASLAAARAEAAASSGELNVACRILDEYFAGGEESAADEAHGSGLPDFSRAVRVSASVWAQRGMMSRAAAVHRWAAGVEQGSPDPLGVVALVAAGDRDGALELRTAQQLTRSPSLTEVSAMLLADGVLASLESPGRALPLLVRASDTLTASGRLLPSPETPAALAGLAAIMAGAPSTARSVIAPALEGRQGGDGERARLCLIAAWAAMLAEQFDDAHEFIARARASVSDLVPRDEVLLCALQVGMARRTDDTAGLVYAWQRAGEALLHVTVDLFTLLPLGELMIAGARLRKAELLEPFVDEAWSLLERIGEPALWTVPLRWCAVQAELLLERPARLAPHAAALVRAAADHPLAGTYAAAGRAWVRVLGGRIDPDAVETAARGLAEVGHAWDGARLAGHASARAGERRDMIRLLACARDLRPAPRRTAPAAAPEPVPASARSTGRSRPHRERALRADAPQTGDGRIPASTRDEGADAGVDTVGAFLSDREREIAAFVVQGRTYREISETVFISPRTVEHHMARIRRRLGADTRSDLLARLRPLIADTGARIPAAP</sequence>
<dbReference type="Pfam" id="PF00196">
    <property type="entry name" value="GerE"/>
    <property type="match status" value="1"/>
</dbReference>
<evidence type="ECO:0000259" key="5">
    <source>
        <dbReference type="PROSITE" id="PS50043"/>
    </source>
</evidence>
<evidence type="ECO:0000256" key="1">
    <source>
        <dbReference type="ARBA" id="ARBA00023015"/>
    </source>
</evidence>
<evidence type="ECO:0000313" key="7">
    <source>
        <dbReference type="Proteomes" id="UP000305233"/>
    </source>
</evidence>
<dbReference type="PROSITE" id="PS00622">
    <property type="entry name" value="HTH_LUXR_1"/>
    <property type="match status" value="1"/>
</dbReference>
<reference evidence="6 7" key="1">
    <citation type="submission" date="2019-04" db="EMBL/GenBank/DDBJ databases">
        <authorList>
            <person name="Liu Q."/>
            <person name="Xin Y.-H."/>
        </authorList>
    </citation>
    <scope>NUCLEOTIDE SEQUENCE [LARGE SCALE GENOMIC DNA]</scope>
    <source>
        <strain evidence="6 7">AM23</strain>
    </source>
</reference>
<organism evidence="6 7">
    <name type="scientific">Arthrobacter echini</name>
    <dbReference type="NCBI Taxonomy" id="1529066"/>
    <lineage>
        <taxon>Bacteria</taxon>
        <taxon>Bacillati</taxon>
        <taxon>Actinomycetota</taxon>
        <taxon>Actinomycetes</taxon>
        <taxon>Micrococcales</taxon>
        <taxon>Micrococcaceae</taxon>
        <taxon>Arthrobacter</taxon>
    </lineage>
</organism>
<dbReference type="CDD" id="cd06170">
    <property type="entry name" value="LuxR_C_like"/>
    <property type="match status" value="1"/>
</dbReference>
<feature type="compositionally biased region" description="Low complexity" evidence="4">
    <location>
        <begin position="583"/>
        <end position="599"/>
    </location>
</feature>
<evidence type="ECO:0000256" key="2">
    <source>
        <dbReference type="ARBA" id="ARBA00023125"/>
    </source>
</evidence>
<gene>
    <name evidence="6" type="ORF">E8P82_03240</name>
</gene>
<dbReference type="PANTHER" id="PTHR44688">
    <property type="entry name" value="DNA-BINDING TRANSCRIPTIONAL ACTIVATOR DEVR_DOSR"/>
    <property type="match status" value="1"/>
</dbReference>
<accession>A0A4S5E873</accession>
<feature type="domain" description="HTH luxR-type" evidence="5">
    <location>
        <begin position="637"/>
        <end position="702"/>
    </location>
</feature>
<keyword evidence="1" id="KW-0805">Transcription regulation</keyword>
<dbReference type="RefSeq" id="WP_136453058.1">
    <property type="nucleotide sequence ID" value="NZ_SSWH01000002.1"/>
</dbReference>
<keyword evidence="2" id="KW-0238">DNA-binding</keyword>
<dbReference type="EMBL" id="SSWH01000002">
    <property type="protein sequence ID" value="THJ67861.1"/>
    <property type="molecule type" value="Genomic_DNA"/>
</dbReference>
<evidence type="ECO:0000256" key="3">
    <source>
        <dbReference type="ARBA" id="ARBA00023163"/>
    </source>
</evidence>
<dbReference type="Proteomes" id="UP000305233">
    <property type="component" value="Unassembled WGS sequence"/>
</dbReference>
<dbReference type="SMART" id="SM00421">
    <property type="entry name" value="HTH_LUXR"/>
    <property type="match status" value="1"/>
</dbReference>
<dbReference type="OrthoDB" id="4811808at2"/>
<dbReference type="SUPFAM" id="SSF46894">
    <property type="entry name" value="C-terminal effector domain of the bipartite response regulators"/>
    <property type="match status" value="1"/>
</dbReference>
<dbReference type="GO" id="GO:0006355">
    <property type="term" value="P:regulation of DNA-templated transcription"/>
    <property type="evidence" value="ECO:0007669"/>
    <property type="project" value="InterPro"/>
</dbReference>
<dbReference type="AlphaFoldDB" id="A0A4S5E873"/>
<dbReference type="PRINTS" id="PR00038">
    <property type="entry name" value="HTHLUXR"/>
</dbReference>
<dbReference type="Gene3D" id="1.10.10.10">
    <property type="entry name" value="Winged helix-like DNA-binding domain superfamily/Winged helix DNA-binding domain"/>
    <property type="match status" value="1"/>
</dbReference>
<dbReference type="GO" id="GO:0003677">
    <property type="term" value="F:DNA binding"/>
    <property type="evidence" value="ECO:0007669"/>
    <property type="project" value="UniProtKB-KW"/>
</dbReference>
<dbReference type="InterPro" id="IPR016032">
    <property type="entry name" value="Sig_transdc_resp-reg_C-effctor"/>
</dbReference>
<evidence type="ECO:0000256" key="4">
    <source>
        <dbReference type="SAM" id="MobiDB-lite"/>
    </source>
</evidence>
<evidence type="ECO:0000313" key="6">
    <source>
        <dbReference type="EMBL" id="THJ67861.1"/>
    </source>
</evidence>
<keyword evidence="3" id="KW-0804">Transcription</keyword>
<name>A0A4S5E873_9MICC</name>
<protein>
    <submittedName>
        <fullName evidence="6">Helix-turn-helix transcriptional regulator</fullName>
    </submittedName>
</protein>
<dbReference type="InterPro" id="IPR036388">
    <property type="entry name" value="WH-like_DNA-bd_sf"/>
</dbReference>
<proteinExistence type="predicted"/>